<comment type="caution">
    <text evidence="2">The sequence shown here is derived from an EMBL/GenBank/DDBJ whole genome shotgun (WGS) entry which is preliminary data.</text>
</comment>
<proteinExistence type="predicted"/>
<gene>
    <name evidence="2" type="ORF">Taro_031880</name>
</gene>
<dbReference type="Proteomes" id="UP000652761">
    <property type="component" value="Unassembled WGS sequence"/>
</dbReference>
<accession>A0A843VXS6</accession>
<protein>
    <submittedName>
        <fullName evidence="2">Uncharacterized protein</fullName>
    </submittedName>
</protein>
<organism evidence="2 3">
    <name type="scientific">Colocasia esculenta</name>
    <name type="common">Wild taro</name>
    <name type="synonym">Arum esculentum</name>
    <dbReference type="NCBI Taxonomy" id="4460"/>
    <lineage>
        <taxon>Eukaryota</taxon>
        <taxon>Viridiplantae</taxon>
        <taxon>Streptophyta</taxon>
        <taxon>Embryophyta</taxon>
        <taxon>Tracheophyta</taxon>
        <taxon>Spermatophyta</taxon>
        <taxon>Magnoliopsida</taxon>
        <taxon>Liliopsida</taxon>
        <taxon>Araceae</taxon>
        <taxon>Aroideae</taxon>
        <taxon>Colocasieae</taxon>
        <taxon>Colocasia</taxon>
    </lineage>
</organism>
<evidence type="ECO:0000313" key="3">
    <source>
        <dbReference type="Proteomes" id="UP000652761"/>
    </source>
</evidence>
<reference evidence="2" key="1">
    <citation type="submission" date="2017-07" db="EMBL/GenBank/DDBJ databases">
        <title>Taro Niue Genome Assembly and Annotation.</title>
        <authorList>
            <person name="Atibalentja N."/>
            <person name="Keating K."/>
            <person name="Fields C.J."/>
        </authorList>
    </citation>
    <scope>NUCLEOTIDE SEQUENCE</scope>
    <source>
        <strain evidence="2">Niue_2</strain>
        <tissue evidence="2">Leaf</tissue>
    </source>
</reference>
<keyword evidence="3" id="KW-1185">Reference proteome</keyword>
<name>A0A843VXS6_COLES</name>
<dbReference type="EMBL" id="NMUH01002306">
    <property type="protein sequence ID" value="MQL99157.1"/>
    <property type="molecule type" value="Genomic_DNA"/>
</dbReference>
<sequence>MKLKHAPHGGEMDRHEIEKIDHIDCNIPCYPNQSPSFKDGDTGGKRLDSDVVVCRALLAETRTPVVSASGSKEATGPMSPSGVRPAWLTRGDVVGRLDR</sequence>
<evidence type="ECO:0000313" key="2">
    <source>
        <dbReference type="EMBL" id="MQL99157.1"/>
    </source>
</evidence>
<feature type="region of interest" description="Disordered" evidence="1">
    <location>
        <begin position="64"/>
        <end position="99"/>
    </location>
</feature>
<evidence type="ECO:0000256" key="1">
    <source>
        <dbReference type="SAM" id="MobiDB-lite"/>
    </source>
</evidence>
<dbReference type="AlphaFoldDB" id="A0A843VXS6"/>